<feature type="domain" description="Acyl-CoA dehydrogenase/oxidase C-terminal" evidence="26">
    <location>
        <begin position="239"/>
        <end position="386"/>
    </location>
</feature>
<dbReference type="Gene3D" id="1.10.540.10">
    <property type="entry name" value="Acyl-CoA dehydrogenase/oxidase, N-terminal domain"/>
    <property type="match status" value="1"/>
</dbReference>
<sequence length="392" mass="42876">MSTDALSAPAAPLTLLNEDEQLFRSTVRDFARTMIGPLVRQMDEEQHFDAALLPQLFELGLMGIEVPAEYNGAGGTFFEAILAVEEISAVDASVGVLVDVQNTLCINAFLRWGTEAQKRRYLPRLAADTIGAYALSEAGSGSDAFALQMRADRRDGFFLLNGQKLWITNAKEAGVFIVFATLDSTAGYRGITAFLVEKDTPGFTVGKKEDKLGIRASSTCELLFEDCRVPEENILGEPGKGYKIAIETLNEGRIGIGAQMLGLAQGAWNCAAKYAKERRQFGKPIAEFQAVQFALAEMATDIEAARLLVYNAARLKDAKLDYVREAAMAKYFVSQIAERVASQCVEIYGGYGFVKDYPVEKFYRDAKIGRIYEGTSNMQLATIGKLVLGAVK</sequence>
<evidence type="ECO:0000256" key="7">
    <source>
        <dbReference type="ARBA" id="ARBA00022827"/>
    </source>
</evidence>
<evidence type="ECO:0000256" key="17">
    <source>
        <dbReference type="ARBA" id="ARBA00042821"/>
    </source>
</evidence>
<dbReference type="GO" id="GO:0050660">
    <property type="term" value="F:flavin adenine dinucleotide binding"/>
    <property type="evidence" value="ECO:0007669"/>
    <property type="project" value="InterPro"/>
</dbReference>
<dbReference type="PANTHER" id="PTHR43884">
    <property type="entry name" value="ACYL-COA DEHYDROGENASE"/>
    <property type="match status" value="1"/>
</dbReference>
<dbReference type="InterPro" id="IPR013786">
    <property type="entry name" value="AcylCoA_DH/ox_N"/>
</dbReference>
<dbReference type="Gene3D" id="1.20.140.10">
    <property type="entry name" value="Butyryl-CoA Dehydrogenase, subunit A, domain 3"/>
    <property type="match status" value="1"/>
</dbReference>
<evidence type="ECO:0000256" key="10">
    <source>
        <dbReference type="ARBA" id="ARBA00022990"/>
    </source>
</evidence>
<dbReference type="GO" id="GO:0003853">
    <property type="term" value="F:short-chain 2-methyl fatty acyl-CoA dehydrogenase activity"/>
    <property type="evidence" value="ECO:0007669"/>
    <property type="project" value="UniProtKB-EC"/>
</dbReference>
<keyword evidence="8" id="KW-0276">Fatty acid metabolism</keyword>
<dbReference type="GO" id="GO:0046395">
    <property type="term" value="P:carboxylic acid catabolic process"/>
    <property type="evidence" value="ECO:0007669"/>
    <property type="project" value="UniProtKB-ARBA"/>
</dbReference>
<evidence type="ECO:0000256" key="13">
    <source>
        <dbReference type="ARBA" id="ARBA00037895"/>
    </source>
</evidence>
<evidence type="ECO:0000259" key="26">
    <source>
        <dbReference type="Pfam" id="PF00441"/>
    </source>
</evidence>
<proteinExistence type="inferred from homology"/>
<dbReference type="PANTHER" id="PTHR43884:SF1">
    <property type="entry name" value="SHORT_BRANCHED CHAIN SPECIFIC ACYL-COA DEHYDROGENASE, MITOCHONDRIAL"/>
    <property type="match status" value="1"/>
</dbReference>
<dbReference type="PROSITE" id="PS00072">
    <property type="entry name" value="ACYL_COA_DH_1"/>
    <property type="match status" value="1"/>
</dbReference>
<evidence type="ECO:0000256" key="20">
    <source>
        <dbReference type="ARBA" id="ARBA00048592"/>
    </source>
</evidence>
<evidence type="ECO:0000256" key="18">
    <source>
        <dbReference type="ARBA" id="ARBA00048235"/>
    </source>
</evidence>
<evidence type="ECO:0000256" key="21">
    <source>
        <dbReference type="ARBA" id="ARBA00049096"/>
    </source>
</evidence>
<dbReference type="CDD" id="cd01158">
    <property type="entry name" value="SCAD_SBCAD"/>
    <property type="match status" value="1"/>
</dbReference>
<evidence type="ECO:0000256" key="11">
    <source>
        <dbReference type="ARBA" id="ARBA00023002"/>
    </source>
</evidence>
<comment type="catalytic activity">
    <reaction evidence="22">
        <text>hexanoyl-CoA + oxidized [electron-transfer flavoprotein] + H(+) = (2E)-hexenoyl-CoA + reduced [electron-transfer flavoprotein]</text>
        <dbReference type="Rhea" id="RHEA:43464"/>
        <dbReference type="Rhea" id="RHEA-COMP:10685"/>
        <dbReference type="Rhea" id="RHEA-COMP:10686"/>
        <dbReference type="ChEBI" id="CHEBI:15378"/>
        <dbReference type="ChEBI" id="CHEBI:57692"/>
        <dbReference type="ChEBI" id="CHEBI:58307"/>
        <dbReference type="ChEBI" id="CHEBI:62077"/>
        <dbReference type="ChEBI" id="CHEBI:62620"/>
    </reaction>
    <physiologicalReaction direction="left-to-right" evidence="22">
        <dbReference type="Rhea" id="RHEA:43465"/>
    </physiologicalReaction>
</comment>
<name>A0A372IMW8_9BACT</name>
<dbReference type="SUPFAM" id="SSF47203">
    <property type="entry name" value="Acyl-CoA dehydrogenase C-terminal domain-like"/>
    <property type="match status" value="1"/>
</dbReference>
<dbReference type="InterPro" id="IPR009075">
    <property type="entry name" value="AcylCo_DH/oxidase_C"/>
</dbReference>
<dbReference type="RefSeq" id="WP_117300518.1">
    <property type="nucleotide sequence ID" value="NZ_QVQT02000004.1"/>
</dbReference>
<dbReference type="SUPFAM" id="SSF56645">
    <property type="entry name" value="Acyl-CoA dehydrogenase NM domain-like"/>
    <property type="match status" value="1"/>
</dbReference>
<dbReference type="Pfam" id="PF00441">
    <property type="entry name" value="Acyl-CoA_dh_1"/>
    <property type="match status" value="1"/>
</dbReference>
<protein>
    <recommendedName>
        <fullName evidence="15">Short/branched chain specific acyl-CoA dehydrogenase, mitochondrial</fullName>
        <ecNumber evidence="14">1.3.8.5</ecNumber>
    </recommendedName>
    <alternativeName>
        <fullName evidence="17">2-methyl branched chain acyl-CoA dehydrogenase</fullName>
    </alternativeName>
    <alternativeName>
        <fullName evidence="16">2-methylbutyryl-coenzyme A dehydrogenase</fullName>
    </alternativeName>
</protein>
<evidence type="ECO:0000256" key="15">
    <source>
        <dbReference type="ARBA" id="ARBA00039850"/>
    </source>
</evidence>
<comment type="catalytic activity">
    <reaction evidence="23">
        <text>(2S)-2-methylbutanoyl-CoA + oxidized [electron-transfer flavoprotein] + H(+) = (2E)-2-methylbut-2-enoyl-CoA + reduced [electron-transfer flavoprotein]</text>
        <dbReference type="Rhea" id="RHEA:48256"/>
        <dbReference type="Rhea" id="RHEA-COMP:10685"/>
        <dbReference type="Rhea" id="RHEA-COMP:10686"/>
        <dbReference type="ChEBI" id="CHEBI:15378"/>
        <dbReference type="ChEBI" id="CHEBI:57337"/>
        <dbReference type="ChEBI" id="CHEBI:57692"/>
        <dbReference type="ChEBI" id="CHEBI:58307"/>
        <dbReference type="ChEBI" id="CHEBI:88166"/>
    </reaction>
    <physiologicalReaction direction="left-to-right" evidence="23">
        <dbReference type="Rhea" id="RHEA:48257"/>
    </physiologicalReaction>
</comment>
<dbReference type="InterPro" id="IPR006089">
    <property type="entry name" value="Acyl-CoA_DH_CS"/>
</dbReference>
<keyword evidence="11 25" id="KW-0560">Oxidoreductase</keyword>
<evidence type="ECO:0000256" key="4">
    <source>
        <dbReference type="ARBA" id="ARBA00011881"/>
    </source>
</evidence>
<comment type="cofactor">
    <cofactor evidence="1 25">
        <name>FAD</name>
        <dbReference type="ChEBI" id="CHEBI:57692"/>
    </cofactor>
</comment>
<evidence type="ECO:0000313" key="29">
    <source>
        <dbReference type="EMBL" id="RFU16302.1"/>
    </source>
</evidence>
<evidence type="ECO:0000256" key="24">
    <source>
        <dbReference type="ARBA" id="ARBA00051903"/>
    </source>
</evidence>
<reference evidence="29 30" key="1">
    <citation type="submission" date="2018-08" db="EMBL/GenBank/DDBJ databases">
        <title>Acidipila sp. 4G-K13, an acidobacterium isolated from forest soil.</title>
        <authorList>
            <person name="Gao Z.-H."/>
            <person name="Qiu L.-H."/>
        </authorList>
    </citation>
    <scope>NUCLEOTIDE SEQUENCE [LARGE SCALE GENOMIC DNA]</scope>
    <source>
        <strain evidence="29 30">4G-K13</strain>
    </source>
</reference>
<dbReference type="PROSITE" id="PS00073">
    <property type="entry name" value="ACYL_COA_DH_2"/>
    <property type="match status" value="1"/>
</dbReference>
<evidence type="ECO:0000256" key="2">
    <source>
        <dbReference type="ARBA" id="ARBA00005198"/>
    </source>
</evidence>
<dbReference type="Pfam" id="PF02770">
    <property type="entry name" value="Acyl-CoA_dh_M"/>
    <property type="match status" value="1"/>
</dbReference>
<comment type="catalytic activity">
    <reaction evidence="20">
        <text>(2R)-2-methylbutanoyl-CoA + oxidized [electron-transfer flavoprotein] + H(+) = ethylacryloyl-CoA + reduced [electron-transfer flavoprotein]</text>
        <dbReference type="Rhea" id="RHEA:65296"/>
        <dbReference type="Rhea" id="RHEA-COMP:10685"/>
        <dbReference type="Rhea" id="RHEA-COMP:10686"/>
        <dbReference type="ChEBI" id="CHEBI:15378"/>
        <dbReference type="ChEBI" id="CHEBI:57692"/>
        <dbReference type="ChEBI" id="CHEBI:58307"/>
        <dbReference type="ChEBI" id="CHEBI:156439"/>
        <dbReference type="ChEBI" id="CHEBI:156440"/>
    </reaction>
    <physiologicalReaction direction="left-to-right" evidence="20">
        <dbReference type="Rhea" id="RHEA:65297"/>
    </physiologicalReaction>
</comment>
<dbReference type="FunFam" id="2.40.110.10:FF:000001">
    <property type="entry name" value="Acyl-CoA dehydrogenase, mitochondrial"/>
    <property type="match status" value="1"/>
</dbReference>
<dbReference type="PIRSF" id="PIRSF016578">
    <property type="entry name" value="HsaA"/>
    <property type="match status" value="1"/>
</dbReference>
<keyword evidence="7 25" id="KW-0274">FAD</keyword>
<gene>
    <name evidence="29" type="ORF">D0Y96_12980</name>
</gene>
<comment type="subunit">
    <text evidence="4">Homotetramer.</text>
</comment>
<feature type="domain" description="Acyl-CoA oxidase/dehydrogenase middle" evidence="27">
    <location>
        <begin position="132"/>
        <end position="227"/>
    </location>
</feature>
<keyword evidence="12" id="KW-0443">Lipid metabolism</keyword>
<dbReference type="InterPro" id="IPR009100">
    <property type="entry name" value="AcylCoA_DH/oxidase_NM_dom_sf"/>
</dbReference>
<comment type="catalytic activity">
    <reaction evidence="19">
        <text>valproyl-CoA + oxidized [electron-transfer flavoprotein] + H(+) = (2E)-2-propylpent-2-enoyl-CoA + reduced [electron-transfer flavoprotein]</text>
        <dbReference type="Rhea" id="RHEA:65344"/>
        <dbReference type="Rhea" id="RHEA-COMP:10685"/>
        <dbReference type="Rhea" id="RHEA-COMP:10686"/>
        <dbReference type="ChEBI" id="CHEBI:15378"/>
        <dbReference type="ChEBI" id="CHEBI:57692"/>
        <dbReference type="ChEBI" id="CHEBI:58307"/>
        <dbReference type="ChEBI" id="CHEBI:156457"/>
        <dbReference type="ChEBI" id="CHEBI:156458"/>
    </reaction>
    <physiologicalReaction direction="left-to-right" evidence="19">
        <dbReference type="Rhea" id="RHEA:65345"/>
    </physiologicalReaction>
</comment>
<evidence type="ECO:0000256" key="5">
    <source>
        <dbReference type="ARBA" id="ARBA00022553"/>
    </source>
</evidence>
<evidence type="ECO:0000256" key="6">
    <source>
        <dbReference type="ARBA" id="ARBA00022630"/>
    </source>
</evidence>
<keyword evidence="30" id="KW-1185">Reference proteome</keyword>
<keyword evidence="9" id="KW-0809">Transit peptide</keyword>
<keyword evidence="10" id="KW-0007">Acetylation</keyword>
<evidence type="ECO:0000256" key="25">
    <source>
        <dbReference type="RuleBase" id="RU362125"/>
    </source>
</evidence>
<dbReference type="EMBL" id="QVQT01000004">
    <property type="protein sequence ID" value="RFU16302.1"/>
    <property type="molecule type" value="Genomic_DNA"/>
</dbReference>
<evidence type="ECO:0000256" key="23">
    <source>
        <dbReference type="ARBA" id="ARBA00049552"/>
    </source>
</evidence>
<dbReference type="InterPro" id="IPR046373">
    <property type="entry name" value="Acyl-CoA_Oxase/DH_mid-dom_sf"/>
</dbReference>
<dbReference type="InterPro" id="IPR037069">
    <property type="entry name" value="AcylCoA_DH/ox_N_sf"/>
</dbReference>
<dbReference type="AlphaFoldDB" id="A0A372IMW8"/>
<organism evidence="29 30">
    <name type="scientific">Paracidobacterium acidisoli</name>
    <dbReference type="NCBI Taxonomy" id="2303751"/>
    <lineage>
        <taxon>Bacteria</taxon>
        <taxon>Pseudomonadati</taxon>
        <taxon>Acidobacteriota</taxon>
        <taxon>Terriglobia</taxon>
        <taxon>Terriglobales</taxon>
        <taxon>Acidobacteriaceae</taxon>
        <taxon>Paracidobacterium</taxon>
    </lineage>
</organism>
<keyword evidence="6 25" id="KW-0285">Flavoprotein</keyword>
<comment type="caution">
    <text evidence="29">The sequence shown here is derived from an EMBL/GenBank/DDBJ whole genome shotgun (WGS) entry which is preliminary data.</text>
</comment>
<dbReference type="EC" id="1.3.8.5" evidence="14"/>
<dbReference type="GO" id="GO:0006631">
    <property type="term" value="P:fatty acid metabolic process"/>
    <property type="evidence" value="ECO:0007669"/>
    <property type="project" value="UniProtKB-KW"/>
</dbReference>
<evidence type="ECO:0000256" key="14">
    <source>
        <dbReference type="ARBA" id="ARBA00039036"/>
    </source>
</evidence>
<dbReference type="InterPro" id="IPR006091">
    <property type="entry name" value="Acyl-CoA_Oxase/DH_mid-dom"/>
</dbReference>
<dbReference type="FunFam" id="1.10.540.10:FF:000012">
    <property type="entry name" value="Acyl-CoA dehydrogenase short/branched chain"/>
    <property type="match status" value="1"/>
</dbReference>
<dbReference type="InterPro" id="IPR036250">
    <property type="entry name" value="AcylCo_DH-like_C"/>
</dbReference>
<comment type="catalytic activity">
    <reaction evidence="21">
        <text>butanoyl-CoA + oxidized [electron-transfer flavoprotein] + H(+) = (2E)-butenoyl-CoA + reduced [electron-transfer flavoprotein]</text>
        <dbReference type="Rhea" id="RHEA:24004"/>
        <dbReference type="Rhea" id="RHEA-COMP:10685"/>
        <dbReference type="Rhea" id="RHEA-COMP:10686"/>
        <dbReference type="ChEBI" id="CHEBI:15378"/>
        <dbReference type="ChEBI" id="CHEBI:57332"/>
        <dbReference type="ChEBI" id="CHEBI:57371"/>
        <dbReference type="ChEBI" id="CHEBI:57692"/>
        <dbReference type="ChEBI" id="CHEBI:58307"/>
    </reaction>
    <physiologicalReaction direction="left-to-right" evidence="21">
        <dbReference type="Rhea" id="RHEA:24005"/>
    </physiologicalReaction>
</comment>
<evidence type="ECO:0000256" key="1">
    <source>
        <dbReference type="ARBA" id="ARBA00001974"/>
    </source>
</evidence>
<evidence type="ECO:0000259" key="28">
    <source>
        <dbReference type="Pfam" id="PF02771"/>
    </source>
</evidence>
<dbReference type="OrthoDB" id="105706at2"/>
<evidence type="ECO:0000256" key="9">
    <source>
        <dbReference type="ARBA" id="ARBA00022946"/>
    </source>
</evidence>
<evidence type="ECO:0000256" key="3">
    <source>
        <dbReference type="ARBA" id="ARBA00009347"/>
    </source>
</evidence>
<comment type="similarity">
    <text evidence="3 25">Belongs to the acyl-CoA dehydrogenase family.</text>
</comment>
<dbReference type="Proteomes" id="UP000264702">
    <property type="component" value="Unassembled WGS sequence"/>
</dbReference>
<keyword evidence="5" id="KW-0597">Phosphoprotein</keyword>
<evidence type="ECO:0000259" key="27">
    <source>
        <dbReference type="Pfam" id="PF02770"/>
    </source>
</evidence>
<evidence type="ECO:0000256" key="19">
    <source>
        <dbReference type="ARBA" id="ARBA00048307"/>
    </source>
</evidence>
<dbReference type="FunFam" id="1.20.140.10:FF:000002">
    <property type="entry name" value="Acyl-CoA dehydrogenase short/branched chain"/>
    <property type="match status" value="1"/>
</dbReference>
<comment type="pathway">
    <text evidence="13">Amino-acid degradation; L-isoleucine degradation.</text>
</comment>
<dbReference type="Gene3D" id="2.40.110.10">
    <property type="entry name" value="Butyryl-CoA Dehydrogenase, subunit A, domain 2"/>
    <property type="match status" value="1"/>
</dbReference>
<feature type="domain" description="Acyl-CoA dehydrogenase/oxidase N-terminal" evidence="28">
    <location>
        <begin position="17"/>
        <end position="127"/>
    </location>
</feature>
<evidence type="ECO:0000256" key="16">
    <source>
        <dbReference type="ARBA" id="ARBA00041537"/>
    </source>
</evidence>
<accession>A0A372IMW8</accession>
<evidence type="ECO:0000313" key="30">
    <source>
        <dbReference type="Proteomes" id="UP000264702"/>
    </source>
</evidence>
<comment type="catalytic activity">
    <reaction evidence="24">
        <text>2-methylpropanoyl-CoA + oxidized [electron-transfer flavoprotein] + H(+) = 2-methylpropenoyl-CoA + reduced [electron-transfer flavoprotein]</text>
        <dbReference type="Rhea" id="RHEA:44180"/>
        <dbReference type="Rhea" id="RHEA-COMP:10685"/>
        <dbReference type="Rhea" id="RHEA-COMP:10686"/>
        <dbReference type="ChEBI" id="CHEBI:15378"/>
        <dbReference type="ChEBI" id="CHEBI:57338"/>
        <dbReference type="ChEBI" id="CHEBI:57692"/>
        <dbReference type="ChEBI" id="CHEBI:58307"/>
        <dbReference type="ChEBI" id="CHEBI:62500"/>
    </reaction>
    <physiologicalReaction direction="left-to-right" evidence="24">
        <dbReference type="Rhea" id="RHEA:44181"/>
    </physiologicalReaction>
</comment>
<comment type="catalytic activity">
    <reaction evidence="18">
        <text>2-methylbutanoyl-CoA + oxidized [electron-transfer flavoprotein] + H(+) = (2E)-2-methylbut-2-enoyl-CoA + reduced [electron-transfer flavoprotein]</text>
        <dbReference type="Rhea" id="RHEA:43780"/>
        <dbReference type="Rhea" id="RHEA-COMP:10685"/>
        <dbReference type="Rhea" id="RHEA-COMP:10686"/>
        <dbReference type="ChEBI" id="CHEBI:15378"/>
        <dbReference type="ChEBI" id="CHEBI:57336"/>
        <dbReference type="ChEBI" id="CHEBI:57337"/>
        <dbReference type="ChEBI" id="CHEBI:57692"/>
        <dbReference type="ChEBI" id="CHEBI:58307"/>
        <dbReference type="EC" id="1.3.8.5"/>
    </reaction>
    <physiologicalReaction direction="left-to-right" evidence="18">
        <dbReference type="Rhea" id="RHEA:43781"/>
    </physiologicalReaction>
</comment>
<comment type="pathway">
    <text evidence="2">Lipid metabolism; mitochondrial fatty acid beta-oxidation.</text>
</comment>
<evidence type="ECO:0000256" key="8">
    <source>
        <dbReference type="ARBA" id="ARBA00022832"/>
    </source>
</evidence>
<evidence type="ECO:0000256" key="12">
    <source>
        <dbReference type="ARBA" id="ARBA00023098"/>
    </source>
</evidence>
<dbReference type="Pfam" id="PF02771">
    <property type="entry name" value="Acyl-CoA_dh_N"/>
    <property type="match status" value="1"/>
</dbReference>
<evidence type="ECO:0000256" key="22">
    <source>
        <dbReference type="ARBA" id="ARBA00049192"/>
    </source>
</evidence>